<feature type="transmembrane region" description="Helical" evidence="1">
    <location>
        <begin position="197"/>
        <end position="216"/>
    </location>
</feature>
<evidence type="ECO:0000313" key="3">
    <source>
        <dbReference type="Proteomes" id="UP000198796"/>
    </source>
</evidence>
<dbReference type="OrthoDB" id="7864765at2"/>
<organism evidence="2 3">
    <name type="scientific">Poseidonocella pacifica</name>
    <dbReference type="NCBI Taxonomy" id="871651"/>
    <lineage>
        <taxon>Bacteria</taxon>
        <taxon>Pseudomonadati</taxon>
        <taxon>Pseudomonadota</taxon>
        <taxon>Alphaproteobacteria</taxon>
        <taxon>Rhodobacterales</taxon>
        <taxon>Roseobacteraceae</taxon>
        <taxon>Poseidonocella</taxon>
    </lineage>
</organism>
<keyword evidence="1" id="KW-1133">Transmembrane helix</keyword>
<keyword evidence="1" id="KW-0812">Transmembrane</keyword>
<sequence length="217" mass="24430">MKLNSKEILSRETVASARTLSIASGSVILVEQYNLKPLNWPIFQEALPVEAYVLTAGTIIAFSTSALVIHWYSDYLSYAKWFKSNSLPKAKFDSQGSVNATEPVLDNLRDRIDLLGDCISRISSVNEQLRKIDEVQVRRRDADIRNDEIYQEMSKDILSATQAVERTNSQLEEIQTILDEIPGNFTKLDLFAKLTLYGWYLAAPIFAALCAFLMLAA</sequence>
<protein>
    <submittedName>
        <fullName evidence="2">Uncharacterized protein</fullName>
    </submittedName>
</protein>
<gene>
    <name evidence="2" type="ORF">SAMN05421688_0999</name>
</gene>
<accession>A0A1I0VUE1</accession>
<feature type="transmembrane region" description="Helical" evidence="1">
    <location>
        <begin position="51"/>
        <end position="72"/>
    </location>
</feature>
<dbReference type="RefSeq" id="WP_139226765.1">
    <property type="nucleotide sequence ID" value="NZ_FOJU01000001.1"/>
</dbReference>
<name>A0A1I0VUE1_9RHOB</name>
<dbReference type="EMBL" id="FOJU01000001">
    <property type="protein sequence ID" value="SFA80039.1"/>
    <property type="molecule type" value="Genomic_DNA"/>
</dbReference>
<dbReference type="STRING" id="871651.SAMN05421688_0999"/>
<proteinExistence type="predicted"/>
<dbReference type="Proteomes" id="UP000198796">
    <property type="component" value="Unassembled WGS sequence"/>
</dbReference>
<dbReference type="AlphaFoldDB" id="A0A1I0VUE1"/>
<keyword evidence="3" id="KW-1185">Reference proteome</keyword>
<keyword evidence="1" id="KW-0472">Membrane</keyword>
<evidence type="ECO:0000256" key="1">
    <source>
        <dbReference type="SAM" id="Phobius"/>
    </source>
</evidence>
<evidence type="ECO:0000313" key="2">
    <source>
        <dbReference type="EMBL" id="SFA80039.1"/>
    </source>
</evidence>
<reference evidence="2 3" key="1">
    <citation type="submission" date="2016-10" db="EMBL/GenBank/DDBJ databases">
        <authorList>
            <person name="de Groot N.N."/>
        </authorList>
    </citation>
    <scope>NUCLEOTIDE SEQUENCE [LARGE SCALE GENOMIC DNA]</scope>
    <source>
        <strain evidence="2 3">DSM 29316</strain>
    </source>
</reference>